<reference evidence="27" key="1">
    <citation type="submission" date="2019-02" db="EMBL/GenBank/DDBJ databases">
        <authorList>
            <person name="Gruber-Vodicka R. H."/>
            <person name="Seah K. B. B."/>
        </authorList>
    </citation>
    <scope>NUCLEOTIDE SEQUENCE</scope>
    <source>
        <strain evidence="28">BECK_BZ198</strain>
        <strain evidence="27">BECK_BZ199</strain>
    </source>
</reference>
<dbReference type="GO" id="GO:0005765">
    <property type="term" value="C:lysosomal membrane"/>
    <property type="evidence" value="ECO:0007669"/>
    <property type="project" value="UniProtKB-SubCell"/>
</dbReference>
<evidence type="ECO:0000256" key="20">
    <source>
        <dbReference type="ARBA" id="ARBA00044924"/>
    </source>
</evidence>
<evidence type="ECO:0000256" key="3">
    <source>
        <dbReference type="ARBA" id="ARBA00022448"/>
    </source>
</evidence>
<evidence type="ECO:0000256" key="2">
    <source>
        <dbReference type="ARBA" id="ARBA00008335"/>
    </source>
</evidence>
<evidence type="ECO:0000256" key="7">
    <source>
        <dbReference type="ARBA" id="ARBA00023228"/>
    </source>
</evidence>
<evidence type="ECO:0000259" key="26">
    <source>
        <dbReference type="PROSITE" id="PS50850"/>
    </source>
</evidence>
<dbReference type="InterPro" id="IPR052187">
    <property type="entry name" value="MFSD1"/>
</dbReference>
<keyword evidence="7" id="KW-0458">Lysosome</keyword>
<comment type="catalytic activity">
    <reaction evidence="9">
        <text>L-histidyl-glycine(out) = L-histidyl-glycine(in)</text>
        <dbReference type="Rhea" id="RHEA:79395"/>
        <dbReference type="ChEBI" id="CHEBI:229957"/>
    </reaction>
</comment>
<dbReference type="InterPro" id="IPR036259">
    <property type="entry name" value="MFS_trans_sf"/>
</dbReference>
<comment type="catalytic activity">
    <reaction evidence="10">
        <text>L-alpha-aminoacyl-L-arginine(out) = L-alpha-aminoacyl-L-arginine(in)</text>
        <dbReference type="Rhea" id="RHEA:79367"/>
        <dbReference type="ChEBI" id="CHEBI:229968"/>
    </reaction>
</comment>
<evidence type="ECO:0000256" key="21">
    <source>
        <dbReference type="ARBA" id="ARBA00044985"/>
    </source>
</evidence>
<evidence type="ECO:0000256" key="19">
    <source>
        <dbReference type="ARBA" id="ARBA00044919"/>
    </source>
</evidence>
<comment type="function">
    <text evidence="23">Lysosomal dipeptide uniporter that selectively exports lysine, arginine or histidine-containing dipeptides with a net positive charge from the lysosome lumen into the cytosol. Could play a role in a specific type of protein O-glycosylation indirectly regulating macrophages migration and tissue invasion. Also essential for liver homeostasis.</text>
</comment>
<organism evidence="27">
    <name type="scientific">Candidatus Kentrum sp. MB</name>
    <dbReference type="NCBI Taxonomy" id="2138164"/>
    <lineage>
        <taxon>Bacteria</taxon>
        <taxon>Pseudomonadati</taxon>
        <taxon>Pseudomonadota</taxon>
        <taxon>Gammaproteobacteria</taxon>
        <taxon>Candidatus Kentrum</taxon>
    </lineage>
</organism>
<feature type="transmembrane region" description="Helical" evidence="25">
    <location>
        <begin position="170"/>
        <end position="190"/>
    </location>
</feature>
<accession>A0A450XJC6</accession>
<dbReference type="AlphaFoldDB" id="A0A450XJC6"/>
<dbReference type="Pfam" id="PF07690">
    <property type="entry name" value="MFS_1"/>
    <property type="match status" value="1"/>
</dbReference>
<evidence type="ECO:0000313" key="27">
    <source>
        <dbReference type="EMBL" id="VFK29430.1"/>
    </source>
</evidence>
<comment type="catalytic activity">
    <reaction evidence="20">
        <text>L-lysyl-glycine(out) = L-lysyl-glycine(in)</text>
        <dbReference type="Rhea" id="RHEA:79407"/>
        <dbReference type="ChEBI" id="CHEBI:191202"/>
    </reaction>
</comment>
<feature type="transmembrane region" description="Helical" evidence="25">
    <location>
        <begin position="83"/>
        <end position="105"/>
    </location>
</feature>
<evidence type="ECO:0000256" key="23">
    <source>
        <dbReference type="ARBA" id="ARBA00045709"/>
    </source>
</evidence>
<keyword evidence="6 25" id="KW-0472">Membrane</keyword>
<feature type="transmembrane region" description="Helical" evidence="25">
    <location>
        <begin position="112"/>
        <end position="132"/>
    </location>
</feature>
<protein>
    <recommendedName>
        <fullName evidence="21">Lysosomal dipeptide transporter MFSD1</fullName>
    </recommendedName>
    <alternativeName>
        <fullName evidence="22">Major facilitator superfamily domain-containing protein 1</fullName>
    </alternativeName>
</protein>
<feature type="transmembrane region" description="Helical" evidence="25">
    <location>
        <begin position="210"/>
        <end position="228"/>
    </location>
</feature>
<proteinExistence type="inferred from homology"/>
<dbReference type="EMBL" id="CAADFQ010000010">
    <property type="protein sequence ID" value="VFK29430.1"/>
    <property type="molecule type" value="Genomic_DNA"/>
</dbReference>
<evidence type="ECO:0000256" key="24">
    <source>
        <dbReference type="ARBA" id="ARBA00046376"/>
    </source>
</evidence>
<evidence type="ECO:0000256" key="1">
    <source>
        <dbReference type="ARBA" id="ARBA00004155"/>
    </source>
</evidence>
<evidence type="ECO:0000256" key="12">
    <source>
        <dbReference type="ARBA" id="ARBA00044891"/>
    </source>
</evidence>
<evidence type="ECO:0000256" key="8">
    <source>
        <dbReference type="ARBA" id="ARBA00044876"/>
    </source>
</evidence>
<feature type="transmembrane region" description="Helical" evidence="25">
    <location>
        <begin position="321"/>
        <end position="342"/>
    </location>
</feature>
<gene>
    <name evidence="28" type="ORF">BECKMB1821H_GA0114242_10102</name>
    <name evidence="27" type="ORF">BECKMB1821I_GA0114274_10102</name>
</gene>
<evidence type="ECO:0000256" key="9">
    <source>
        <dbReference type="ARBA" id="ARBA00044878"/>
    </source>
</evidence>
<comment type="catalytic activity">
    <reaction evidence="16">
        <text>L-lysyl-L-lysine(out) = L-lysyl-L-lysine(in)</text>
        <dbReference type="Rhea" id="RHEA:79403"/>
        <dbReference type="ChEBI" id="CHEBI:229956"/>
    </reaction>
</comment>
<evidence type="ECO:0000256" key="6">
    <source>
        <dbReference type="ARBA" id="ARBA00023136"/>
    </source>
</evidence>
<name>A0A450XJC6_9GAMM</name>
<comment type="catalytic activity">
    <reaction evidence="11">
        <text>L-alpha-aminoacyl-L-histidine(out) = L-alpha-aminoacyl-L-histidine(in)</text>
        <dbReference type="Rhea" id="RHEA:79375"/>
        <dbReference type="ChEBI" id="CHEBI:229967"/>
    </reaction>
</comment>
<dbReference type="GO" id="GO:0022857">
    <property type="term" value="F:transmembrane transporter activity"/>
    <property type="evidence" value="ECO:0007669"/>
    <property type="project" value="InterPro"/>
</dbReference>
<dbReference type="SUPFAM" id="SSF103473">
    <property type="entry name" value="MFS general substrate transporter"/>
    <property type="match status" value="1"/>
</dbReference>
<comment type="catalytic activity">
    <reaction evidence="13">
        <text>L-alpha-aminoacyl-L-lysine(out) = L-alpha-aminoacyl-L-lysine(in)</text>
        <dbReference type="Rhea" id="RHEA:79383"/>
        <dbReference type="ChEBI" id="CHEBI:229966"/>
    </reaction>
</comment>
<comment type="catalytic activity">
    <reaction evidence="17">
        <text>L-arginyl-glycine(out) = L-arginyl-glycine(in)</text>
        <dbReference type="Rhea" id="RHEA:79391"/>
        <dbReference type="ChEBI" id="CHEBI:229955"/>
    </reaction>
</comment>
<feature type="transmembrane region" description="Helical" evidence="25">
    <location>
        <begin position="267"/>
        <end position="285"/>
    </location>
</feature>
<sequence>MASNLVGKAWNYRWIIFWILASCYILVHFHRLCPAVLATDIMRDLEAGGTFAGFMAAAYFYPYAAMQLPAGLLSDSWGPRNTITFFSFIAFFGSLIMSMAPSVFWAITGRTLVGLGIAMLFVPTMKILAEWFDVKDFAFVTGILMAIGGLGSFLATTPLVWLSSWIGWRFSFLVVGIFTLILAVLVWTFVRDRPSDFGWPSPSGLESSENPISFAKGIGIILGCPSFWPMAILFFVNGGIFFSFGGIWGGPYLVQVYGLTKAQSGEILSMLAVGLILGSLFPGYLSSTIFRARKPIIVISSTVLFCITAVLAFHTDAIPLTALYLTYFGLGVFSGAIVVIGFASTKELFPIQIAGTATGLINLFPFVGGAIFQPLLGYCLEQHGYVDYAFTLAGYQHAFLILFLSGAVALIVSLFIKETVPPNNGIIISQ</sequence>
<evidence type="ECO:0000256" key="4">
    <source>
        <dbReference type="ARBA" id="ARBA00022692"/>
    </source>
</evidence>
<dbReference type="InterPro" id="IPR011701">
    <property type="entry name" value="MFS"/>
</dbReference>
<comment type="catalytic activity">
    <reaction evidence="8">
        <text>L-lysyl-L-alanine(out) = L-lysyl-L-alanine(in)</text>
        <dbReference type="Rhea" id="RHEA:79399"/>
        <dbReference type="ChEBI" id="CHEBI:229954"/>
    </reaction>
</comment>
<feature type="transmembrane region" description="Helical" evidence="25">
    <location>
        <begin position="297"/>
        <end position="315"/>
    </location>
</feature>
<dbReference type="PANTHER" id="PTHR23512:SF3">
    <property type="entry name" value="MAJOR FACILITATOR SUPERFAMILY DOMAIN-CONTAINING PROTEIN 1"/>
    <property type="match status" value="1"/>
</dbReference>
<dbReference type="Gene3D" id="1.20.1250.20">
    <property type="entry name" value="MFS general substrate transporter like domains"/>
    <property type="match status" value="2"/>
</dbReference>
<feature type="transmembrane region" description="Helical" evidence="25">
    <location>
        <begin position="235"/>
        <end position="255"/>
    </location>
</feature>
<evidence type="ECO:0000256" key="17">
    <source>
        <dbReference type="ARBA" id="ARBA00044903"/>
    </source>
</evidence>
<evidence type="ECO:0000256" key="13">
    <source>
        <dbReference type="ARBA" id="ARBA00044893"/>
    </source>
</evidence>
<evidence type="ECO:0000256" key="14">
    <source>
        <dbReference type="ARBA" id="ARBA00044898"/>
    </source>
</evidence>
<feature type="transmembrane region" description="Helical" evidence="25">
    <location>
        <begin position="395"/>
        <end position="416"/>
    </location>
</feature>
<evidence type="ECO:0000256" key="22">
    <source>
        <dbReference type="ARBA" id="ARBA00045018"/>
    </source>
</evidence>
<dbReference type="InterPro" id="IPR020846">
    <property type="entry name" value="MFS_dom"/>
</dbReference>
<feature type="transmembrane region" description="Helical" evidence="25">
    <location>
        <begin position="45"/>
        <end position="63"/>
    </location>
</feature>
<evidence type="ECO:0000256" key="11">
    <source>
        <dbReference type="ARBA" id="ARBA00044884"/>
    </source>
</evidence>
<comment type="catalytic activity">
    <reaction evidence="18">
        <text>L-histidyl-L-alpha-amino acid(out) = L-histidyl-L-alpha-amino acid(in)</text>
        <dbReference type="Rhea" id="RHEA:79379"/>
        <dbReference type="ChEBI" id="CHEBI:229964"/>
    </reaction>
</comment>
<evidence type="ECO:0000256" key="15">
    <source>
        <dbReference type="ARBA" id="ARBA00044899"/>
    </source>
</evidence>
<evidence type="ECO:0000256" key="18">
    <source>
        <dbReference type="ARBA" id="ARBA00044912"/>
    </source>
</evidence>
<comment type="similarity">
    <text evidence="2">Belongs to the major facilitator superfamily.</text>
</comment>
<evidence type="ECO:0000313" key="28">
    <source>
        <dbReference type="EMBL" id="VFK74776.1"/>
    </source>
</evidence>
<keyword evidence="5 25" id="KW-1133">Transmembrane helix</keyword>
<evidence type="ECO:0000256" key="10">
    <source>
        <dbReference type="ARBA" id="ARBA00044881"/>
    </source>
</evidence>
<dbReference type="EMBL" id="CAADGH010000010">
    <property type="protein sequence ID" value="VFK74776.1"/>
    <property type="molecule type" value="Genomic_DNA"/>
</dbReference>
<evidence type="ECO:0000256" key="16">
    <source>
        <dbReference type="ARBA" id="ARBA00044900"/>
    </source>
</evidence>
<feature type="transmembrane region" description="Helical" evidence="25">
    <location>
        <begin position="12"/>
        <end position="33"/>
    </location>
</feature>
<comment type="subunit">
    <text evidence="24">Homodimer. Interacts with lysosomal protein GLMP (via lumenal domain); the interaction starts while both proteins are still in the endoplasmic reticulum and is required for stabilization of MFSD1 in lysosomes but has no direct effect on its targeting to lysosomes or transporter activity.</text>
</comment>
<comment type="catalytic activity">
    <reaction evidence="15">
        <text>L-arginyl-L-alpha-amino acid(out) = L-arginyl-L-alpha-amino acid(in)</text>
        <dbReference type="Rhea" id="RHEA:79371"/>
        <dbReference type="ChEBI" id="CHEBI:84315"/>
    </reaction>
</comment>
<feature type="domain" description="Major facilitator superfamily (MFS) profile" evidence="26">
    <location>
        <begin position="16"/>
        <end position="421"/>
    </location>
</feature>
<comment type="catalytic activity">
    <reaction evidence="12">
        <text>L-lysyl-L-alpha-amino acid(out) = L-lysyl-L-alpha-amino acid(in)</text>
        <dbReference type="Rhea" id="RHEA:79387"/>
        <dbReference type="ChEBI" id="CHEBI:229965"/>
    </reaction>
</comment>
<keyword evidence="4 25" id="KW-0812">Transmembrane</keyword>
<comment type="catalytic activity">
    <reaction evidence="14">
        <text>L-aspartyl-L-lysine(out) = L-aspartyl-L-lysine(in)</text>
        <dbReference type="Rhea" id="RHEA:79411"/>
        <dbReference type="ChEBI" id="CHEBI:229953"/>
    </reaction>
</comment>
<evidence type="ECO:0000256" key="25">
    <source>
        <dbReference type="SAM" id="Phobius"/>
    </source>
</evidence>
<comment type="subcellular location">
    <subcellularLocation>
        <location evidence="1">Lysosome membrane</location>
        <topology evidence="1">Multi-pass membrane protein</topology>
    </subcellularLocation>
</comment>
<evidence type="ECO:0000256" key="5">
    <source>
        <dbReference type="ARBA" id="ARBA00022989"/>
    </source>
</evidence>
<dbReference type="PANTHER" id="PTHR23512">
    <property type="entry name" value="MAJOR FACILITATOR SUPERFAMILY DOMAIN-CONTAINING PROTEIN 1"/>
    <property type="match status" value="1"/>
</dbReference>
<feature type="transmembrane region" description="Helical" evidence="25">
    <location>
        <begin position="354"/>
        <end position="375"/>
    </location>
</feature>
<keyword evidence="3" id="KW-0813">Transport</keyword>
<comment type="catalytic activity">
    <reaction evidence="19">
        <text>L-alanyl-L-lysine(out) = L-alanyl-L-lysine(in)</text>
        <dbReference type="Rhea" id="RHEA:79415"/>
        <dbReference type="ChEBI" id="CHEBI:192470"/>
    </reaction>
</comment>
<feature type="transmembrane region" description="Helical" evidence="25">
    <location>
        <begin position="138"/>
        <end position="163"/>
    </location>
</feature>
<dbReference type="PROSITE" id="PS50850">
    <property type="entry name" value="MFS"/>
    <property type="match status" value="1"/>
</dbReference>